<reference evidence="1" key="1">
    <citation type="submission" date="2013-04" db="EMBL/GenBank/DDBJ databases">
        <authorList>
            <person name="Harkins D.M."/>
            <person name="Durkin A.S."/>
            <person name="Selengut J.D."/>
            <person name="Sanka R."/>
            <person name="DePew J."/>
            <person name="Purushe J."/>
            <person name="Ahmed A."/>
            <person name="van der Linden H."/>
            <person name="Goris M.G.A."/>
            <person name="Hartskeerl R.A."/>
            <person name="Vinetz J.M."/>
            <person name="Sutton G.G."/>
            <person name="Nelson W.C."/>
            <person name="Fouts D.E."/>
        </authorList>
    </citation>
    <scope>NUCLEOTIDE SEQUENCE [LARGE SCALE GENOMIC DNA]</scope>
    <source>
        <strain evidence="1">BUT 6</strain>
    </source>
</reference>
<comment type="caution">
    <text evidence="1">The sequence shown here is derived from an EMBL/GenBank/DDBJ whole genome shotgun (WGS) entry which is preliminary data.</text>
</comment>
<keyword evidence="2" id="KW-1185">Reference proteome</keyword>
<protein>
    <submittedName>
        <fullName evidence="1">Uncharacterized protein</fullName>
    </submittedName>
</protein>
<gene>
    <name evidence="1" type="ORF">LEP1GSC058_0298</name>
</gene>
<dbReference type="EMBL" id="AKWZ02000002">
    <property type="protein sequence ID" value="EPG76139.1"/>
    <property type="molecule type" value="Genomic_DNA"/>
</dbReference>
<accession>S3V657</accession>
<sequence>MSLAPPPDGEWWSSIEGICPFEFLNRLERKANLVRPLKKPDFRPFFYRILPFFTSTAAKKRHPAVLLE</sequence>
<evidence type="ECO:0000313" key="2">
    <source>
        <dbReference type="Proteomes" id="UP000014540"/>
    </source>
</evidence>
<proteinExistence type="predicted"/>
<evidence type="ECO:0000313" key="1">
    <source>
        <dbReference type="EMBL" id="EPG76139.1"/>
    </source>
</evidence>
<dbReference type="AlphaFoldDB" id="S3V657"/>
<dbReference type="Proteomes" id="UP000014540">
    <property type="component" value="Unassembled WGS sequence"/>
</dbReference>
<name>S3V657_9LEPT</name>
<organism evidence="1 2">
    <name type="scientific">Leptospira fainei serovar Hurstbridge str. BUT 6</name>
    <dbReference type="NCBI Taxonomy" id="1193011"/>
    <lineage>
        <taxon>Bacteria</taxon>
        <taxon>Pseudomonadati</taxon>
        <taxon>Spirochaetota</taxon>
        <taxon>Spirochaetia</taxon>
        <taxon>Leptospirales</taxon>
        <taxon>Leptospiraceae</taxon>
        <taxon>Leptospira</taxon>
    </lineage>
</organism>